<feature type="transmembrane region" description="Helical" evidence="6">
    <location>
        <begin position="53"/>
        <end position="73"/>
    </location>
</feature>
<dbReference type="PANTHER" id="PTHR46641">
    <property type="entry name" value="FMRFAMIDE RECEPTOR-RELATED"/>
    <property type="match status" value="1"/>
</dbReference>
<reference evidence="8" key="1">
    <citation type="submission" date="2021-03" db="EMBL/GenBank/DDBJ databases">
        <authorList>
            <person name="Bekaert M."/>
        </authorList>
    </citation>
    <scope>NUCLEOTIDE SEQUENCE</scope>
</reference>
<sequence length="369" mass="42818">MMQIVAPSAMENNMTVDNFSSSSVNHSMNYHNIQYCCEDEFVQRQFEHAVNTYVPPVLIIFGTFGNLCTLLVMRTRPFRHYPIGFYISAYALTSLLTLYLFLGSEWVALVAEKRSIDSQADWICRLWQFVSRVVTYSSIWFVVSMTIDRYITIWHRKKSSKICTLFMAKFATISIFIGLIVVSVHAMWTYELMDGCFFFHNDDDLHVVIWPWMSASCYSFIPLALIITFDILIFTGLCIRNVPEETDNEMTPMVLTHATLVLSMFYFLLVLPPTVINIVDQTYPPSWLQKPHFRLQLAKARVIGHYLAWTNTVIVFYICILFSQTFRNQVNNMLKSLIFSKPDRRMYELQHGSDSSASQMETEISVTLV</sequence>
<dbReference type="PROSITE" id="PS00237">
    <property type="entry name" value="G_PROTEIN_RECEP_F1_1"/>
    <property type="match status" value="1"/>
</dbReference>
<feature type="transmembrane region" description="Helical" evidence="6">
    <location>
        <begin position="129"/>
        <end position="151"/>
    </location>
</feature>
<keyword evidence="5" id="KW-0807">Transducer</keyword>
<evidence type="ECO:0000313" key="9">
    <source>
        <dbReference type="Proteomes" id="UP000683360"/>
    </source>
</evidence>
<evidence type="ECO:0000256" key="6">
    <source>
        <dbReference type="SAM" id="Phobius"/>
    </source>
</evidence>
<proteinExistence type="inferred from homology"/>
<feature type="transmembrane region" description="Helical" evidence="6">
    <location>
        <begin position="163"/>
        <end position="188"/>
    </location>
</feature>
<dbReference type="InterPro" id="IPR017452">
    <property type="entry name" value="GPCR_Rhodpsn_7TM"/>
</dbReference>
<dbReference type="SUPFAM" id="SSF81321">
    <property type="entry name" value="Family A G protein-coupled receptor-like"/>
    <property type="match status" value="1"/>
</dbReference>
<dbReference type="Pfam" id="PF00001">
    <property type="entry name" value="7tm_1"/>
    <property type="match status" value="1"/>
</dbReference>
<dbReference type="GO" id="GO:0016020">
    <property type="term" value="C:membrane"/>
    <property type="evidence" value="ECO:0007669"/>
    <property type="project" value="UniProtKB-SubCell"/>
</dbReference>
<feature type="transmembrane region" description="Helical" evidence="6">
    <location>
        <begin position="306"/>
        <end position="326"/>
    </location>
</feature>
<dbReference type="PRINTS" id="PR00237">
    <property type="entry name" value="GPCRRHODOPSN"/>
</dbReference>
<comment type="subcellular location">
    <subcellularLocation>
        <location evidence="1">Membrane</location>
    </subcellularLocation>
</comment>
<keyword evidence="3 6" id="KW-1133">Transmembrane helix</keyword>
<evidence type="ECO:0000259" key="7">
    <source>
        <dbReference type="PROSITE" id="PS50262"/>
    </source>
</evidence>
<evidence type="ECO:0000256" key="4">
    <source>
        <dbReference type="ARBA" id="ARBA00023136"/>
    </source>
</evidence>
<dbReference type="AlphaFoldDB" id="A0A8S3TBM7"/>
<name>A0A8S3TBM7_MYTED</name>
<comment type="caution">
    <text evidence="8">The sequence shown here is derived from an EMBL/GenBank/DDBJ whole genome shotgun (WGS) entry which is preliminary data.</text>
</comment>
<feature type="transmembrane region" description="Helical" evidence="6">
    <location>
        <begin position="208"/>
        <end position="233"/>
    </location>
</feature>
<dbReference type="EMBL" id="CAJPWZ010002113">
    <property type="protein sequence ID" value="CAG2230896.1"/>
    <property type="molecule type" value="Genomic_DNA"/>
</dbReference>
<keyword evidence="2 5" id="KW-0812">Transmembrane</keyword>
<feature type="transmembrane region" description="Helical" evidence="6">
    <location>
        <begin position="85"/>
        <end position="109"/>
    </location>
</feature>
<keyword evidence="5" id="KW-0297">G-protein coupled receptor</keyword>
<keyword evidence="9" id="KW-1185">Reference proteome</keyword>
<dbReference type="OrthoDB" id="9990906at2759"/>
<dbReference type="GO" id="GO:0004930">
    <property type="term" value="F:G protein-coupled receptor activity"/>
    <property type="evidence" value="ECO:0007669"/>
    <property type="project" value="UniProtKB-KW"/>
</dbReference>
<keyword evidence="4 6" id="KW-0472">Membrane</keyword>
<protein>
    <submittedName>
        <fullName evidence="8">GPR139</fullName>
    </submittedName>
</protein>
<evidence type="ECO:0000256" key="3">
    <source>
        <dbReference type="ARBA" id="ARBA00022989"/>
    </source>
</evidence>
<dbReference type="Proteomes" id="UP000683360">
    <property type="component" value="Unassembled WGS sequence"/>
</dbReference>
<accession>A0A8S3TBM7</accession>
<dbReference type="Gene3D" id="1.20.1070.10">
    <property type="entry name" value="Rhodopsin 7-helix transmembrane proteins"/>
    <property type="match status" value="1"/>
</dbReference>
<evidence type="ECO:0000256" key="5">
    <source>
        <dbReference type="RuleBase" id="RU000688"/>
    </source>
</evidence>
<dbReference type="PROSITE" id="PS50262">
    <property type="entry name" value="G_PROTEIN_RECEP_F1_2"/>
    <property type="match status" value="1"/>
</dbReference>
<evidence type="ECO:0000313" key="8">
    <source>
        <dbReference type="EMBL" id="CAG2230896.1"/>
    </source>
</evidence>
<organism evidence="8 9">
    <name type="scientific">Mytilus edulis</name>
    <name type="common">Blue mussel</name>
    <dbReference type="NCBI Taxonomy" id="6550"/>
    <lineage>
        <taxon>Eukaryota</taxon>
        <taxon>Metazoa</taxon>
        <taxon>Spiralia</taxon>
        <taxon>Lophotrochozoa</taxon>
        <taxon>Mollusca</taxon>
        <taxon>Bivalvia</taxon>
        <taxon>Autobranchia</taxon>
        <taxon>Pteriomorphia</taxon>
        <taxon>Mytilida</taxon>
        <taxon>Mytiloidea</taxon>
        <taxon>Mytilidae</taxon>
        <taxon>Mytilinae</taxon>
        <taxon>Mytilus</taxon>
    </lineage>
</organism>
<keyword evidence="5" id="KW-0675">Receptor</keyword>
<evidence type="ECO:0000256" key="1">
    <source>
        <dbReference type="ARBA" id="ARBA00004370"/>
    </source>
</evidence>
<feature type="transmembrane region" description="Helical" evidence="6">
    <location>
        <begin position="254"/>
        <end position="279"/>
    </location>
</feature>
<evidence type="ECO:0000256" key="2">
    <source>
        <dbReference type="ARBA" id="ARBA00022692"/>
    </source>
</evidence>
<dbReference type="InterPro" id="IPR052954">
    <property type="entry name" value="GPCR-Ligand_Int"/>
</dbReference>
<gene>
    <name evidence="8" type="ORF">MEDL_43713</name>
</gene>
<feature type="domain" description="G-protein coupled receptors family 1 profile" evidence="7">
    <location>
        <begin position="65"/>
        <end position="319"/>
    </location>
</feature>
<comment type="similarity">
    <text evidence="5">Belongs to the G-protein coupled receptor 1 family.</text>
</comment>
<dbReference type="PANTHER" id="PTHR46641:SF25">
    <property type="entry name" value="CNMAMIDE RECEPTOR-RELATED"/>
    <property type="match status" value="1"/>
</dbReference>
<dbReference type="InterPro" id="IPR000276">
    <property type="entry name" value="GPCR_Rhodpsn"/>
</dbReference>